<proteinExistence type="predicted"/>
<gene>
    <name evidence="3" type="ORF">FFLO_00665</name>
</gene>
<accession>A0A8K0NT29</accession>
<evidence type="ECO:0000313" key="4">
    <source>
        <dbReference type="Proteomes" id="UP000812966"/>
    </source>
</evidence>
<feature type="compositionally biased region" description="Basic and acidic residues" evidence="1">
    <location>
        <begin position="1"/>
        <end position="12"/>
    </location>
</feature>
<keyword evidence="2" id="KW-0472">Membrane</keyword>
<evidence type="ECO:0000256" key="1">
    <source>
        <dbReference type="SAM" id="MobiDB-lite"/>
    </source>
</evidence>
<name>A0A8K0NT29_9TREE</name>
<feature type="compositionally biased region" description="Polar residues" evidence="1">
    <location>
        <begin position="15"/>
        <end position="37"/>
    </location>
</feature>
<dbReference type="AlphaFoldDB" id="A0A8K0NT29"/>
<organism evidence="3 4">
    <name type="scientific">Filobasidium floriforme</name>
    <dbReference type="NCBI Taxonomy" id="5210"/>
    <lineage>
        <taxon>Eukaryota</taxon>
        <taxon>Fungi</taxon>
        <taxon>Dikarya</taxon>
        <taxon>Basidiomycota</taxon>
        <taxon>Agaricomycotina</taxon>
        <taxon>Tremellomycetes</taxon>
        <taxon>Filobasidiales</taxon>
        <taxon>Filobasidiaceae</taxon>
        <taxon>Filobasidium</taxon>
    </lineage>
</organism>
<sequence length="481" mass="54154">MDHKRDKQEEARLNSLLTTDEVQGVASGSSSNWQQLPSYEEAASHLEPPDINVAGVRRPPKENWHLFSSPDHAEPKLTDTAEDHAFEHFKHRITSEGNVVIYAKELHDPVTLKAYLRQQALARPTLKLRCKGEHTENRYVQVSDGKGGWRTDTQTDTITDFNFTIDLTPNLKQVPLEAIVISTVMPHEPAYRGSSDKTYDPHFSSGSGKVKLDIKAKATDRGRNSTWNERKTWSKWKARRVAKGYPTWTSMADDDGDSPFASHSGSAQIRDVENADEEGNGIDQAGLHEWCQAYCSSLQPMREFILKKEIWGWDEEGVLLAVRAAIQSTGYGHSFAVTFEKQARKVMVHPANLFSSLTTEPIIVFLLWITLIYPLLWIYKRTIAGGRYEVVTASYPLKCYLPAAQSTSAFPDNRDIRHGPPNSGSALFRMYGTREGDFVREWEGRIRSSVIGRFVGDLGSSHSLAVLDQQAMEVARRLDGY</sequence>
<keyword evidence="2" id="KW-1133">Transmembrane helix</keyword>
<keyword evidence="2" id="KW-0812">Transmembrane</keyword>
<comment type="caution">
    <text evidence="3">The sequence shown here is derived from an EMBL/GenBank/DDBJ whole genome shotgun (WGS) entry which is preliminary data.</text>
</comment>
<dbReference type="EMBL" id="JABELV010000008">
    <property type="protein sequence ID" value="KAG7571313.1"/>
    <property type="molecule type" value="Genomic_DNA"/>
</dbReference>
<reference evidence="3" key="1">
    <citation type="submission" date="2020-04" db="EMBL/GenBank/DDBJ databases">
        <title>Analysis of mating type loci in Filobasidium floriforme.</title>
        <authorList>
            <person name="Nowrousian M."/>
        </authorList>
    </citation>
    <scope>NUCLEOTIDE SEQUENCE</scope>
    <source>
        <strain evidence="3">CBS 6242</strain>
    </source>
</reference>
<evidence type="ECO:0000313" key="3">
    <source>
        <dbReference type="EMBL" id="KAG7571313.1"/>
    </source>
</evidence>
<dbReference type="PANTHER" id="PTHR37848">
    <property type="entry name" value="EXPRESSED PROTEIN"/>
    <property type="match status" value="1"/>
</dbReference>
<feature type="region of interest" description="Disordered" evidence="1">
    <location>
        <begin position="1"/>
        <end position="47"/>
    </location>
</feature>
<keyword evidence="4" id="KW-1185">Reference proteome</keyword>
<dbReference type="PANTHER" id="PTHR37848:SF1">
    <property type="entry name" value="SUN DOMAIN-CONTAINING PROTEIN"/>
    <property type="match status" value="1"/>
</dbReference>
<evidence type="ECO:0000256" key="2">
    <source>
        <dbReference type="SAM" id="Phobius"/>
    </source>
</evidence>
<protein>
    <submittedName>
        <fullName evidence="3">Uncharacterized protein</fullName>
    </submittedName>
</protein>
<feature type="transmembrane region" description="Helical" evidence="2">
    <location>
        <begin position="362"/>
        <end position="379"/>
    </location>
</feature>
<dbReference type="OrthoDB" id="203796at2759"/>
<dbReference type="Proteomes" id="UP000812966">
    <property type="component" value="Unassembled WGS sequence"/>
</dbReference>